<proteinExistence type="predicted"/>
<evidence type="ECO:0000256" key="1">
    <source>
        <dbReference type="SAM" id="MobiDB-lite"/>
    </source>
</evidence>
<gene>
    <name evidence="2" type="ORF">E3O23_04705</name>
</gene>
<comment type="caution">
    <text evidence="2">The sequence shown here is derived from an EMBL/GenBank/DDBJ whole genome shotgun (WGS) entry which is preliminary data.</text>
</comment>
<name>A0A4R8UFV3_9MICO</name>
<evidence type="ECO:0000313" key="2">
    <source>
        <dbReference type="EMBL" id="TFB53631.1"/>
    </source>
</evidence>
<dbReference type="RefSeq" id="WP_134488647.1">
    <property type="nucleotide sequence ID" value="NZ_SOEZ01000024.1"/>
</dbReference>
<dbReference type="Proteomes" id="UP000297866">
    <property type="component" value="Unassembled WGS sequence"/>
</dbReference>
<dbReference type="OrthoDB" id="5176854at2"/>
<dbReference type="AlphaFoldDB" id="A0A4R8UFV3"/>
<sequence>MGLLSEVPGFREVEVKGSRRKLIAIENVHLYPLRVGPKMPRNHQRVRISYMPEQRQEMFRESNTTKFNEPALFDALHVPGPDDPASISEALAHQDRIDERKALIVAYYSCTPAGVGSIYWAPAKLSGTHYLEFASPESLTYVVESEGSTAQPAVKAVNSRTFADGTRPRTSTKLRTTPKDPDT</sequence>
<reference evidence="2 3" key="1">
    <citation type="submission" date="2019-03" db="EMBL/GenBank/DDBJ databases">
        <title>Genomics of glacier-inhabiting Cryobacterium strains.</title>
        <authorList>
            <person name="Liu Q."/>
            <person name="Xin Y.-H."/>
        </authorList>
    </citation>
    <scope>NUCLEOTIDE SEQUENCE [LARGE SCALE GENOMIC DNA]</scope>
    <source>
        <strain evidence="2 3">Sr47</strain>
    </source>
</reference>
<organism evidence="2 3">
    <name type="scientific">Cryobacterium tagatosivorans</name>
    <dbReference type="NCBI Taxonomy" id="1259199"/>
    <lineage>
        <taxon>Bacteria</taxon>
        <taxon>Bacillati</taxon>
        <taxon>Actinomycetota</taxon>
        <taxon>Actinomycetes</taxon>
        <taxon>Micrococcales</taxon>
        <taxon>Microbacteriaceae</taxon>
        <taxon>Cryobacterium</taxon>
    </lineage>
</organism>
<evidence type="ECO:0000313" key="3">
    <source>
        <dbReference type="Proteomes" id="UP000297866"/>
    </source>
</evidence>
<accession>A0A4R8UFV3</accession>
<protein>
    <submittedName>
        <fullName evidence="2">Uncharacterized protein</fullName>
    </submittedName>
</protein>
<keyword evidence="3" id="KW-1185">Reference proteome</keyword>
<dbReference type="EMBL" id="SOEZ01000024">
    <property type="protein sequence ID" value="TFB53631.1"/>
    <property type="molecule type" value="Genomic_DNA"/>
</dbReference>
<feature type="region of interest" description="Disordered" evidence="1">
    <location>
        <begin position="150"/>
        <end position="183"/>
    </location>
</feature>